<protein>
    <submittedName>
        <fullName evidence="1">Uncharacterized protein</fullName>
    </submittedName>
</protein>
<evidence type="ECO:0000313" key="1">
    <source>
        <dbReference type="EMBL" id="BCJ95635.1"/>
    </source>
</evidence>
<dbReference type="RefSeq" id="WP_184093421.1">
    <property type="nucleotide sequence ID" value="NZ_AP023367.1"/>
</dbReference>
<dbReference type="Proteomes" id="UP000515561">
    <property type="component" value="Chromosome"/>
</dbReference>
<gene>
    <name evidence="1" type="ORF">acsn021_32040</name>
</gene>
<organism evidence="1 2">
    <name type="scientific">Anaerocolumna cellulosilytica</name>
    <dbReference type="NCBI Taxonomy" id="433286"/>
    <lineage>
        <taxon>Bacteria</taxon>
        <taxon>Bacillati</taxon>
        <taxon>Bacillota</taxon>
        <taxon>Clostridia</taxon>
        <taxon>Lachnospirales</taxon>
        <taxon>Lachnospiraceae</taxon>
        <taxon>Anaerocolumna</taxon>
    </lineage>
</organism>
<proteinExistence type="predicted"/>
<evidence type="ECO:0000313" key="2">
    <source>
        <dbReference type="Proteomes" id="UP000515561"/>
    </source>
</evidence>
<accession>A0A6S6R8X5</accession>
<name>A0A6S6R8X5_9FIRM</name>
<sequence length="226" mass="25963">MIRKKSKFFTFIFSTMFGAGHMYMGFMKQGVSIMSLAALLVAIGYVLRMEVFLLILPVLWFYSFFDSINKMSMPDMMFKQQEDHFIFLDNKDNRIIIDFIKKYDYAVAVGLIALGGILIADNMLDFLTSRFYMGAIGEVIRSLRWDAPKLLFAAFIIFIGVRMIQGKKKELDKEEKTDSVLKAAVVTTDNINPKTESVREVHVDTVPEIIKNIPDVIKEEEENENP</sequence>
<reference evidence="1 2" key="1">
    <citation type="journal article" date="2016" name="Int. J. Syst. Evol. Microbiol.">
        <title>Descriptions of Anaerotaenia torta gen. nov., sp. nov. and Anaerocolumna cellulosilytica gen. nov., sp. nov. isolated from a methanogenic reactor of cattle waste.</title>
        <authorList>
            <person name="Uek A."/>
            <person name="Ohtaki Y."/>
            <person name="Kaku N."/>
            <person name="Ueki K."/>
        </authorList>
    </citation>
    <scope>NUCLEOTIDE SEQUENCE [LARGE SCALE GENOMIC DNA]</scope>
    <source>
        <strain evidence="1 2">SN021</strain>
    </source>
</reference>
<dbReference type="EMBL" id="AP023367">
    <property type="protein sequence ID" value="BCJ95635.1"/>
    <property type="molecule type" value="Genomic_DNA"/>
</dbReference>
<dbReference type="AlphaFoldDB" id="A0A6S6R8X5"/>
<dbReference type="KEGG" id="acel:acsn021_32040"/>
<keyword evidence="2" id="KW-1185">Reference proteome</keyword>